<evidence type="ECO:0000313" key="3">
    <source>
        <dbReference type="Proteomes" id="UP000469523"/>
    </source>
</evidence>
<sequence>MFIDKSLKQYALDTKSSDPTPGGGSVSAYVGTLGSALTSMVGGLTFSKKNYEELPEEVRTTLETNEKELEGLFEELANIVDEDTNAFDKVMEAFKMPKETDEDKKARSQAIQDGYKIALEVPLKCAEKCHRVLELQDVFAKYGNVNAITDIGVGVLLAYSGLEGALLNVTINLGSIKDEEYRNTISAEVSSLLNSAKELKEASLKVVYERLNG</sequence>
<comment type="caution">
    <text evidence="2">The sequence shown here is derived from an EMBL/GenBank/DDBJ whole genome shotgun (WGS) entry which is preliminary data.</text>
</comment>
<dbReference type="InterPro" id="IPR007044">
    <property type="entry name" value="Cyclodeamin/CycHdrlase"/>
</dbReference>
<gene>
    <name evidence="2" type="ORF">FYJ83_06605</name>
</gene>
<dbReference type="Pfam" id="PF04961">
    <property type="entry name" value="FTCD_C"/>
    <property type="match status" value="1"/>
</dbReference>
<evidence type="ECO:0000259" key="1">
    <source>
        <dbReference type="Pfam" id="PF04961"/>
    </source>
</evidence>
<proteinExistence type="predicted"/>
<dbReference type="EMBL" id="VUNQ01000011">
    <property type="protein sequence ID" value="MSU01138.1"/>
    <property type="molecule type" value="Genomic_DNA"/>
</dbReference>
<evidence type="ECO:0000313" key="2">
    <source>
        <dbReference type="EMBL" id="MSU01138.1"/>
    </source>
</evidence>
<keyword evidence="3" id="KW-1185">Reference proteome</keyword>
<reference evidence="2 3" key="1">
    <citation type="submission" date="2019-09" db="EMBL/GenBank/DDBJ databases">
        <title>In-depth cultivation of the pig gut microbiome towards novel bacterial diversity and tailored functional studies.</title>
        <authorList>
            <person name="Wylensek D."/>
            <person name="Hitch T.C.A."/>
            <person name="Clavel T."/>
        </authorList>
    </citation>
    <scope>NUCLEOTIDE SEQUENCE [LARGE SCALE GENOMIC DNA]</scope>
    <source>
        <strain evidence="2 3">WCA3-693-APC-4?</strain>
    </source>
</reference>
<accession>A0A6N7XXZ9</accession>
<dbReference type="RefSeq" id="WP_154439554.1">
    <property type="nucleotide sequence ID" value="NZ_JAHLPJ010000001.1"/>
</dbReference>
<dbReference type="AlphaFoldDB" id="A0A6N7XXZ9"/>
<keyword evidence="2" id="KW-0378">Hydrolase</keyword>
<feature type="domain" description="Cyclodeaminase/cyclohydrolase" evidence="1">
    <location>
        <begin position="6"/>
        <end position="190"/>
    </location>
</feature>
<dbReference type="InterPro" id="IPR036178">
    <property type="entry name" value="Formintransfe-cycloase-like_sf"/>
</dbReference>
<dbReference type="SUPFAM" id="SSF101262">
    <property type="entry name" value="Methenyltetrahydrofolate cyclohydrolase-like"/>
    <property type="match status" value="1"/>
</dbReference>
<name>A0A6N7XXZ9_9FIRM</name>
<organism evidence="2 3">
    <name type="scientific">Tissierella pigra</name>
    <dbReference type="NCBI Taxonomy" id="2607614"/>
    <lineage>
        <taxon>Bacteria</taxon>
        <taxon>Bacillati</taxon>
        <taxon>Bacillota</taxon>
        <taxon>Tissierellia</taxon>
        <taxon>Tissierellales</taxon>
        <taxon>Tissierellaceae</taxon>
        <taxon>Tissierella</taxon>
    </lineage>
</organism>
<dbReference type="GO" id="GO:0016787">
    <property type="term" value="F:hydrolase activity"/>
    <property type="evidence" value="ECO:0007669"/>
    <property type="project" value="UniProtKB-KW"/>
</dbReference>
<protein>
    <submittedName>
        <fullName evidence="2">Cyclodeaminase/cyclohydrolase family protein</fullName>
    </submittedName>
</protein>
<dbReference type="Proteomes" id="UP000469523">
    <property type="component" value="Unassembled WGS sequence"/>
</dbReference>
<dbReference type="Gene3D" id="1.20.120.680">
    <property type="entry name" value="Formiminotetrahydrofolate cyclodeaminase monomer, up-and-down helical bundle"/>
    <property type="match status" value="1"/>
</dbReference>